<organism evidence="2 3">
    <name type="scientific">Saccharolobus shibatae (strain ATCC 51178 / DSM 5389 / JCM 8931 / NBRC 15437 / B12)</name>
    <name type="common">Sulfolobus shibatae</name>
    <dbReference type="NCBI Taxonomy" id="523848"/>
    <lineage>
        <taxon>Archaea</taxon>
        <taxon>Thermoproteota</taxon>
        <taxon>Thermoprotei</taxon>
        <taxon>Sulfolobales</taxon>
        <taxon>Sulfolobaceae</taxon>
        <taxon>Saccharolobus</taxon>
    </lineage>
</organism>
<dbReference type="AlphaFoldDB" id="A0A8F5BMZ9"/>
<dbReference type="InterPro" id="IPR009844">
    <property type="entry name" value="DUF1404"/>
</dbReference>
<dbReference type="EMBL" id="CP077717">
    <property type="protein sequence ID" value="QXJ28297.1"/>
    <property type="molecule type" value="Genomic_DNA"/>
</dbReference>
<feature type="transmembrane region" description="Helical" evidence="1">
    <location>
        <begin position="77"/>
        <end position="97"/>
    </location>
</feature>
<feature type="transmembrane region" description="Helical" evidence="1">
    <location>
        <begin position="164"/>
        <end position="189"/>
    </location>
</feature>
<dbReference type="Proteomes" id="UP000694018">
    <property type="component" value="Chromosome"/>
</dbReference>
<sequence length="195" mass="21938">MDLVQIAKYIGFSLLIVSIVLYVFVDPVDRLLSYQGPILSGALLGWYVLISNTPRDKFIETEGEKIPIVSILIRKRVPLFMAIGSLLIIPWLMPQIYQIVLEIQWLFVLSFLSEFLGGFMIGYIIPSLKFTEKLLLFSLGFAGDTIYLLLLYLASGIFHVPSQLLLNSVIVLVYGIKFPEGVVFAVYIMKKIGGI</sequence>
<dbReference type="KEGG" id="sshi:J5U23_01166"/>
<feature type="transmembrane region" description="Helical" evidence="1">
    <location>
        <begin position="134"/>
        <end position="158"/>
    </location>
</feature>
<protein>
    <submittedName>
        <fullName evidence="2">Integral membrane protein</fullName>
    </submittedName>
</protein>
<proteinExistence type="predicted"/>
<dbReference type="OrthoDB" id="36717at2157"/>
<reference evidence="2" key="1">
    <citation type="journal article" date="2021" name="Environ. Microbiol.">
        <title>New insights into the diversity and evolution of the archaeal mobilome from three complete genomes of Saccharolobus shibatae.</title>
        <authorList>
            <person name="Medvedeva S."/>
            <person name="Brandt D."/>
            <person name="Cvirkaite-Krupovic V."/>
            <person name="Liu Y."/>
            <person name="Severinov K."/>
            <person name="Ishino S."/>
            <person name="Ishino Y."/>
            <person name="Prangishvili D."/>
            <person name="Kalinowski J."/>
            <person name="Krupovic M."/>
        </authorList>
    </citation>
    <scope>NUCLEOTIDE SEQUENCE</scope>
    <source>
        <strain evidence="2">B12</strain>
    </source>
</reference>
<feature type="transmembrane region" description="Helical" evidence="1">
    <location>
        <begin position="103"/>
        <end position="125"/>
    </location>
</feature>
<dbReference type="GeneID" id="65562756"/>
<evidence type="ECO:0000313" key="2">
    <source>
        <dbReference type="EMBL" id="QXJ28297.1"/>
    </source>
</evidence>
<evidence type="ECO:0000256" key="1">
    <source>
        <dbReference type="SAM" id="Phobius"/>
    </source>
</evidence>
<accession>A0A8F5BMZ9</accession>
<feature type="transmembrane region" description="Helical" evidence="1">
    <location>
        <begin position="7"/>
        <end position="25"/>
    </location>
</feature>
<dbReference type="Pfam" id="PF07185">
    <property type="entry name" value="DUF1404"/>
    <property type="match status" value="1"/>
</dbReference>
<gene>
    <name evidence="2" type="ORF">J5U23_01166</name>
</gene>
<keyword evidence="1" id="KW-1133">Transmembrane helix</keyword>
<keyword evidence="1" id="KW-0472">Membrane</keyword>
<evidence type="ECO:0000313" key="3">
    <source>
        <dbReference type="Proteomes" id="UP000694018"/>
    </source>
</evidence>
<feature type="transmembrane region" description="Helical" evidence="1">
    <location>
        <begin position="31"/>
        <end position="50"/>
    </location>
</feature>
<name>A0A8F5BMZ9_SACSH</name>
<keyword evidence="1" id="KW-0812">Transmembrane</keyword>
<dbReference type="RefSeq" id="WP_218267265.1">
    <property type="nucleotide sequence ID" value="NZ_CP077717.1"/>
</dbReference>